<organism evidence="4 5">
    <name type="scientific">Taxus chinensis</name>
    <name type="common">Chinese yew</name>
    <name type="synonym">Taxus wallichiana var. chinensis</name>
    <dbReference type="NCBI Taxonomy" id="29808"/>
    <lineage>
        <taxon>Eukaryota</taxon>
        <taxon>Viridiplantae</taxon>
        <taxon>Streptophyta</taxon>
        <taxon>Embryophyta</taxon>
        <taxon>Tracheophyta</taxon>
        <taxon>Spermatophyta</taxon>
        <taxon>Pinopsida</taxon>
        <taxon>Pinidae</taxon>
        <taxon>Conifers II</taxon>
        <taxon>Cupressales</taxon>
        <taxon>Taxaceae</taxon>
        <taxon>Taxus</taxon>
    </lineage>
</organism>
<evidence type="ECO:0000313" key="4">
    <source>
        <dbReference type="EMBL" id="KAH9312695.1"/>
    </source>
</evidence>
<comment type="caution">
    <text evidence="4">The sequence shown here is derived from an EMBL/GenBank/DDBJ whole genome shotgun (WGS) entry which is preliminary data.</text>
</comment>
<dbReference type="InterPro" id="IPR000157">
    <property type="entry name" value="TIR_dom"/>
</dbReference>
<dbReference type="PANTHER" id="PTHR32009">
    <property type="entry name" value="TMV RESISTANCE PROTEIN N-LIKE"/>
    <property type="match status" value="1"/>
</dbReference>
<keyword evidence="1" id="KW-0520">NAD</keyword>
<evidence type="ECO:0000313" key="5">
    <source>
        <dbReference type="Proteomes" id="UP000824469"/>
    </source>
</evidence>
<name>A0AA38L971_TAXCH</name>
<dbReference type="SMART" id="SM00255">
    <property type="entry name" value="TIR"/>
    <property type="match status" value="1"/>
</dbReference>
<dbReference type="Pfam" id="PF01582">
    <property type="entry name" value="TIR"/>
    <property type="match status" value="1"/>
</dbReference>
<feature type="non-terminal residue" evidence="4">
    <location>
        <position position="1"/>
    </location>
</feature>
<dbReference type="AlphaFoldDB" id="A0AA38L971"/>
<dbReference type="Gene3D" id="3.40.50.10140">
    <property type="entry name" value="Toll/interleukin-1 receptor homology (TIR) domain"/>
    <property type="match status" value="1"/>
</dbReference>
<dbReference type="Proteomes" id="UP000824469">
    <property type="component" value="Unassembled WGS sequence"/>
</dbReference>
<keyword evidence="5" id="KW-1185">Reference proteome</keyword>
<protein>
    <recommendedName>
        <fullName evidence="3">TIR domain-containing protein</fullName>
    </recommendedName>
</protein>
<dbReference type="GO" id="GO:0007165">
    <property type="term" value="P:signal transduction"/>
    <property type="evidence" value="ECO:0007669"/>
    <property type="project" value="InterPro"/>
</dbReference>
<evidence type="ECO:0000259" key="3">
    <source>
        <dbReference type="PROSITE" id="PS50104"/>
    </source>
</evidence>
<dbReference type="PROSITE" id="PS50104">
    <property type="entry name" value="TIR"/>
    <property type="match status" value="1"/>
</dbReference>
<feature type="region of interest" description="Disordered" evidence="2">
    <location>
        <begin position="337"/>
        <end position="360"/>
    </location>
</feature>
<evidence type="ECO:0000256" key="2">
    <source>
        <dbReference type="SAM" id="MobiDB-lite"/>
    </source>
</evidence>
<accession>A0AA38L971</accession>
<sequence>SPTGEPRPISNPSSESLSVMVNFHSSPPLSNANAKFDIFLNHRGIDTKDTVASLVYHNLQNKGFKVFLDKYSIKKGDDIEESIKCGIRTAAVHVVIFSPNYAESEFCLKELRWILKSGAQIVPVFWRITPSNVQMEGDDGAYAQAFEEHKKSGKFNALKLWKWKKALRRVSDLGGHIYEGDEGEMLERIASSLEMGSCISSDYGSNHAKPLNVLTTKLILMDGSIQEFLEPVKFHEILSKYSGGGHFIYSSGGLYTGEHISQVLHEDDLLQVGELYFLLPNQRLQFVLTHFDMASMLLKANGAIEKRRKFKGKVQPLFNIHLQEEDSTPSICCMSKTASGATRSRKQRRQSKLEMILEGS</sequence>
<feature type="domain" description="TIR" evidence="3">
    <location>
        <begin position="34"/>
        <end position="197"/>
    </location>
</feature>
<dbReference type="SUPFAM" id="SSF52200">
    <property type="entry name" value="Toll/Interleukin receptor TIR domain"/>
    <property type="match status" value="1"/>
</dbReference>
<gene>
    <name evidence="4" type="ORF">KI387_027730</name>
</gene>
<dbReference type="PANTHER" id="PTHR32009:SF131">
    <property type="entry name" value="OS07G0566800 PROTEIN"/>
    <property type="match status" value="1"/>
</dbReference>
<reference evidence="4 5" key="1">
    <citation type="journal article" date="2021" name="Nat. Plants">
        <title>The Taxus genome provides insights into paclitaxel biosynthesis.</title>
        <authorList>
            <person name="Xiong X."/>
            <person name="Gou J."/>
            <person name="Liao Q."/>
            <person name="Li Y."/>
            <person name="Zhou Q."/>
            <person name="Bi G."/>
            <person name="Li C."/>
            <person name="Du R."/>
            <person name="Wang X."/>
            <person name="Sun T."/>
            <person name="Guo L."/>
            <person name="Liang H."/>
            <person name="Lu P."/>
            <person name="Wu Y."/>
            <person name="Zhang Z."/>
            <person name="Ro D.K."/>
            <person name="Shang Y."/>
            <person name="Huang S."/>
            <person name="Yan J."/>
        </authorList>
    </citation>
    <scope>NUCLEOTIDE SEQUENCE [LARGE SCALE GENOMIC DNA]</scope>
    <source>
        <strain evidence="4">Ta-2019</strain>
    </source>
</reference>
<proteinExistence type="predicted"/>
<dbReference type="InterPro" id="IPR035897">
    <property type="entry name" value="Toll_tir_struct_dom_sf"/>
</dbReference>
<dbReference type="EMBL" id="JAHRHJ020000006">
    <property type="protein sequence ID" value="KAH9312695.1"/>
    <property type="molecule type" value="Genomic_DNA"/>
</dbReference>
<evidence type="ECO:0000256" key="1">
    <source>
        <dbReference type="ARBA" id="ARBA00023027"/>
    </source>
</evidence>